<dbReference type="RefSeq" id="WP_149113877.1">
    <property type="nucleotide sequence ID" value="NZ_CP042425.1"/>
</dbReference>
<evidence type="ECO:0000313" key="1">
    <source>
        <dbReference type="EMBL" id="QEL19494.1"/>
    </source>
</evidence>
<dbReference type="EMBL" id="CP042425">
    <property type="protein sequence ID" value="QEL19494.1"/>
    <property type="molecule type" value="Genomic_DNA"/>
</dbReference>
<evidence type="ECO:0000313" key="2">
    <source>
        <dbReference type="Proteomes" id="UP000324974"/>
    </source>
</evidence>
<gene>
    <name evidence="1" type="ORF">PX52LOC_06568</name>
</gene>
<organism evidence="1 2">
    <name type="scientific">Limnoglobus roseus</name>
    <dbReference type="NCBI Taxonomy" id="2598579"/>
    <lineage>
        <taxon>Bacteria</taxon>
        <taxon>Pseudomonadati</taxon>
        <taxon>Planctomycetota</taxon>
        <taxon>Planctomycetia</taxon>
        <taxon>Gemmatales</taxon>
        <taxon>Gemmataceae</taxon>
        <taxon>Limnoglobus</taxon>
    </lineage>
</organism>
<keyword evidence="2" id="KW-1185">Reference proteome</keyword>
<sequence>MTSLLGLGSDGQKLGFRPHRKHVARMKARFVVDQVQATMGLEAQGLRAAKDELYHKTVGRILAKNEKMW</sequence>
<dbReference type="AlphaFoldDB" id="A0A5C1AQN2"/>
<reference evidence="2" key="1">
    <citation type="submission" date="2019-08" db="EMBL/GenBank/DDBJ databases">
        <title>Limnoglobus roseus gen. nov., sp. nov., a novel freshwater planctomycete with a giant genome from the family Gemmataceae.</title>
        <authorList>
            <person name="Kulichevskaya I.S."/>
            <person name="Naumoff D.G."/>
            <person name="Miroshnikov K."/>
            <person name="Ivanova A."/>
            <person name="Philippov D.A."/>
            <person name="Hakobyan A."/>
            <person name="Rijpstra I.C."/>
            <person name="Sinninghe Damste J.S."/>
            <person name="Liesack W."/>
            <person name="Dedysh S.N."/>
        </authorList>
    </citation>
    <scope>NUCLEOTIDE SEQUENCE [LARGE SCALE GENOMIC DNA]</scope>
    <source>
        <strain evidence="2">PX52</strain>
    </source>
</reference>
<protein>
    <submittedName>
        <fullName evidence="1">Uncharacterized protein</fullName>
    </submittedName>
</protein>
<accession>A0A5C1AQN2</accession>
<dbReference type="Proteomes" id="UP000324974">
    <property type="component" value="Chromosome"/>
</dbReference>
<proteinExistence type="predicted"/>
<name>A0A5C1AQN2_9BACT</name>
<dbReference type="KEGG" id="lrs:PX52LOC_06568"/>